<sequence>MENFHSLAEDINLFLLSNKGQSFTSEEIDSLINSVPYNNLKSALSSCSKSEFTDPIHHIDSICSYLSKRRLVKKTKKNSLDAFSI</sequence>
<reference evidence="1 2" key="1">
    <citation type="journal article" date="2015" name="Infect. Genet. Evol.">
        <title>Genomic sequences of six botulinum neurotoxin-producing strains representing three clostridial species illustrate the mobility and diversity of botulinum neurotoxin genes.</title>
        <authorList>
            <person name="Smith T.J."/>
            <person name="Hill K.K."/>
            <person name="Xie G."/>
            <person name="Foley B.T."/>
            <person name="Williamson C.H."/>
            <person name="Foster J.T."/>
            <person name="Johnson S.L."/>
            <person name="Chertkov O."/>
            <person name="Teshima H."/>
            <person name="Gibbons H.S."/>
            <person name="Johnsky L.A."/>
            <person name="Karavis M.A."/>
            <person name="Smith L.A."/>
        </authorList>
    </citation>
    <scope>NUCLEOTIDE SEQUENCE [LARGE SCALE GENOMIC DNA]</scope>
    <source>
        <strain evidence="1">Sullivan</strain>
    </source>
</reference>
<evidence type="ECO:0000313" key="1">
    <source>
        <dbReference type="EMBL" id="AIY83108.1"/>
    </source>
</evidence>
<keyword evidence="2" id="KW-1185">Reference proteome</keyword>
<organism evidence="1 2">
    <name type="scientific">Clostridium baratii str. Sullivan</name>
    <dbReference type="NCBI Taxonomy" id="1415775"/>
    <lineage>
        <taxon>Bacteria</taxon>
        <taxon>Bacillati</taxon>
        <taxon>Bacillota</taxon>
        <taxon>Clostridia</taxon>
        <taxon>Eubacteriales</taxon>
        <taxon>Clostridiaceae</taxon>
        <taxon>Clostridium</taxon>
    </lineage>
</organism>
<proteinExistence type="predicted"/>
<dbReference type="HOGENOM" id="CLU_2506807_0_0_9"/>
<gene>
    <name evidence="1" type="ORF">U729_2463</name>
</gene>
<evidence type="ECO:0000313" key="2">
    <source>
        <dbReference type="Proteomes" id="UP000030635"/>
    </source>
</evidence>
<dbReference type="Proteomes" id="UP000030635">
    <property type="component" value="Chromosome"/>
</dbReference>
<protein>
    <submittedName>
        <fullName evidence="1">Uncharacterized protein</fullName>
    </submittedName>
</protein>
<name>A0A0A7FU43_9CLOT</name>
<dbReference type="OrthoDB" id="9968447at2"/>
<dbReference type="eggNOG" id="ENOG50302AP">
    <property type="taxonomic scope" value="Bacteria"/>
</dbReference>
<dbReference type="AlphaFoldDB" id="A0A0A7FU43"/>
<dbReference type="EMBL" id="CP006905">
    <property type="protein sequence ID" value="AIY83108.1"/>
    <property type="molecule type" value="Genomic_DNA"/>
</dbReference>
<dbReference type="KEGG" id="cbv:U729_2463"/>
<dbReference type="RefSeq" id="WP_039315454.1">
    <property type="nucleotide sequence ID" value="NZ_CP006905.1"/>
</dbReference>
<accession>A0A0A7FU43</accession>